<dbReference type="GO" id="GO:0004511">
    <property type="term" value="F:tyrosine 3-monooxygenase activity"/>
    <property type="evidence" value="ECO:0007669"/>
    <property type="project" value="InterPro"/>
</dbReference>
<dbReference type="EMBL" id="NBAG03000421">
    <property type="protein sequence ID" value="PNI26641.1"/>
    <property type="molecule type" value="Genomic_DNA"/>
</dbReference>
<gene>
    <name evidence="1" type="ORF">CK820_G0044076</name>
</gene>
<evidence type="ECO:0000313" key="1">
    <source>
        <dbReference type="EMBL" id="PNI26641.1"/>
    </source>
</evidence>
<evidence type="ECO:0000313" key="2">
    <source>
        <dbReference type="Proteomes" id="UP000236370"/>
    </source>
</evidence>
<sequence>MPTPDATTPQAKGFRRAVSELDAKQAEAIMVRGQGHQALRAVPSCEGV</sequence>
<organism evidence="1 2">
    <name type="scientific">Pan troglodytes</name>
    <name type="common">Chimpanzee</name>
    <dbReference type="NCBI Taxonomy" id="9598"/>
    <lineage>
        <taxon>Eukaryota</taxon>
        <taxon>Metazoa</taxon>
        <taxon>Chordata</taxon>
        <taxon>Craniata</taxon>
        <taxon>Vertebrata</taxon>
        <taxon>Euteleostomi</taxon>
        <taxon>Mammalia</taxon>
        <taxon>Eutheria</taxon>
        <taxon>Euarchontoglires</taxon>
        <taxon>Primates</taxon>
        <taxon>Haplorrhini</taxon>
        <taxon>Catarrhini</taxon>
        <taxon>Hominidae</taxon>
        <taxon>Pan</taxon>
    </lineage>
</organism>
<dbReference type="Proteomes" id="UP000236370">
    <property type="component" value="Unassembled WGS sequence"/>
</dbReference>
<protein>
    <submittedName>
        <fullName evidence="1">TH isoform 4</fullName>
    </submittedName>
</protein>
<reference evidence="1 2" key="1">
    <citation type="submission" date="2017-12" db="EMBL/GenBank/DDBJ databases">
        <title>High-resolution comparative analysis of great ape genomes.</title>
        <authorList>
            <person name="Pollen A."/>
            <person name="Hastie A."/>
            <person name="Hormozdiari F."/>
            <person name="Dougherty M."/>
            <person name="Liu R."/>
            <person name="Chaisson M."/>
            <person name="Hoppe E."/>
            <person name="Hill C."/>
            <person name="Pang A."/>
            <person name="Hillier L."/>
            <person name="Baker C."/>
            <person name="Armstrong J."/>
            <person name="Shendure J."/>
            <person name="Paten B."/>
            <person name="Wilson R."/>
            <person name="Chao H."/>
            <person name="Schneider V."/>
            <person name="Ventura M."/>
            <person name="Kronenberg Z."/>
            <person name="Murali S."/>
            <person name="Gordon D."/>
            <person name="Cantsilieris S."/>
            <person name="Munson K."/>
            <person name="Nelson B."/>
            <person name="Raja A."/>
            <person name="Underwood J."/>
            <person name="Diekhans M."/>
            <person name="Fiddes I."/>
            <person name="Haussler D."/>
            <person name="Eichler E."/>
        </authorList>
    </citation>
    <scope>NUCLEOTIDE SEQUENCE [LARGE SCALE GENOMIC DNA]</scope>
    <source>
        <strain evidence="1">Yerkes chimp pedigree #C0471</strain>
    </source>
</reference>
<dbReference type="AlphaFoldDB" id="A0A2J8JV61"/>
<accession>A0A2J8JV61</accession>
<comment type="caution">
    <text evidence="1">The sequence shown here is derived from an EMBL/GenBank/DDBJ whole genome shotgun (WGS) entry which is preliminary data.</text>
</comment>
<name>A0A2J8JV61_PANTR</name>
<dbReference type="InterPro" id="IPR021164">
    <property type="entry name" value="Tyrosine_hydroxylase_CS"/>
</dbReference>
<dbReference type="Pfam" id="PF12549">
    <property type="entry name" value="TOH_N"/>
    <property type="match status" value="1"/>
</dbReference>
<proteinExistence type="predicted"/>